<comment type="caution">
    <text evidence="4">The sequence shown here is derived from an EMBL/GenBank/DDBJ whole genome shotgun (WGS) entry which is preliminary data.</text>
</comment>
<dbReference type="GO" id="GO:0050661">
    <property type="term" value="F:NADP binding"/>
    <property type="evidence" value="ECO:0007669"/>
    <property type="project" value="InterPro"/>
</dbReference>
<feature type="domain" description="3-hydroxyisobutyrate dehydrogenase-like NAD-binding" evidence="3">
    <location>
        <begin position="144"/>
        <end position="195"/>
    </location>
</feature>
<dbReference type="GO" id="GO:0140673">
    <property type="term" value="P:transcription elongation-coupled chromatin remodeling"/>
    <property type="evidence" value="ECO:0007669"/>
    <property type="project" value="TreeGrafter"/>
</dbReference>
<dbReference type="Pfam" id="PF03446">
    <property type="entry name" value="NAD_binding_2"/>
    <property type="match status" value="1"/>
</dbReference>
<dbReference type="Gene3D" id="3.40.50.720">
    <property type="entry name" value="NAD(P)-binding Rossmann-like Domain"/>
    <property type="match status" value="1"/>
</dbReference>
<proteinExistence type="inferred from homology"/>
<reference evidence="4" key="1">
    <citation type="journal article" date="2023" name="Mol. Biol. Evol.">
        <title>Third-Generation Sequencing Reveals the Adaptive Role of the Epigenome in Three Deep-Sea Polychaetes.</title>
        <authorList>
            <person name="Perez M."/>
            <person name="Aroh O."/>
            <person name="Sun Y."/>
            <person name="Lan Y."/>
            <person name="Juniper S.K."/>
            <person name="Young C.R."/>
            <person name="Angers B."/>
            <person name="Qian P.Y."/>
        </authorList>
    </citation>
    <scope>NUCLEOTIDE SEQUENCE</scope>
    <source>
        <strain evidence="4">P08H-3</strain>
    </source>
</reference>
<dbReference type="InterPro" id="IPR008927">
    <property type="entry name" value="6-PGluconate_DH-like_C_sf"/>
</dbReference>
<dbReference type="GO" id="GO:0031491">
    <property type="term" value="F:nucleosome binding"/>
    <property type="evidence" value="ECO:0007669"/>
    <property type="project" value="TreeGrafter"/>
</dbReference>
<sequence length="205" mass="21773">MPCIIPKLLRTRGMQCREFVKDGALKGNSPAEVVQQCDITLSSVADPTALKDLVFGNCGVLQGISQGKAYVDLSTVDVETISDVHEAVTARGGRFLEAPVIGSKQPSSNGSLIILAAGDKTLYDDCYSCFEAMGKKTFYLGEIGSAARMKLVLNLFMGTVLAGLAESLALAEKVGLDQEEVLQILDISPAACPLVKFKGHGQYAK</sequence>
<dbReference type="Proteomes" id="UP001208570">
    <property type="component" value="Unassembled WGS sequence"/>
</dbReference>
<dbReference type="Pfam" id="PF14833">
    <property type="entry name" value="NAD_binding_11"/>
    <property type="match status" value="1"/>
</dbReference>
<dbReference type="GO" id="GO:0003677">
    <property type="term" value="F:DNA binding"/>
    <property type="evidence" value="ECO:0007669"/>
    <property type="project" value="TreeGrafter"/>
</dbReference>
<dbReference type="GO" id="GO:0000785">
    <property type="term" value="C:chromatin"/>
    <property type="evidence" value="ECO:0007669"/>
    <property type="project" value="TreeGrafter"/>
</dbReference>
<organism evidence="4 5">
    <name type="scientific">Paralvinella palmiformis</name>
    <dbReference type="NCBI Taxonomy" id="53620"/>
    <lineage>
        <taxon>Eukaryota</taxon>
        <taxon>Metazoa</taxon>
        <taxon>Spiralia</taxon>
        <taxon>Lophotrochozoa</taxon>
        <taxon>Annelida</taxon>
        <taxon>Polychaeta</taxon>
        <taxon>Sedentaria</taxon>
        <taxon>Canalipalpata</taxon>
        <taxon>Terebellida</taxon>
        <taxon>Terebelliformia</taxon>
        <taxon>Alvinellidae</taxon>
        <taxon>Paralvinella</taxon>
    </lineage>
</organism>
<dbReference type="InterPro" id="IPR006115">
    <property type="entry name" value="6PGDH_NADP-bd"/>
</dbReference>
<dbReference type="InterPro" id="IPR029154">
    <property type="entry name" value="HIBADH-like_NADP-bd"/>
</dbReference>
<gene>
    <name evidence="4" type="ORF">LSH36_48g01000</name>
</gene>
<dbReference type="SUPFAM" id="SSF48179">
    <property type="entry name" value="6-phosphogluconate dehydrogenase C-terminal domain-like"/>
    <property type="match status" value="1"/>
</dbReference>
<dbReference type="PANTHER" id="PTHR43580">
    <property type="entry name" value="OXIDOREDUCTASE GLYR1-RELATED"/>
    <property type="match status" value="1"/>
</dbReference>
<dbReference type="InterPro" id="IPR036291">
    <property type="entry name" value="NAD(P)-bd_dom_sf"/>
</dbReference>
<keyword evidence="5" id="KW-1185">Reference proteome</keyword>
<dbReference type="InterPro" id="IPR051265">
    <property type="entry name" value="HIBADH-related_NP60_sf"/>
</dbReference>
<dbReference type="AlphaFoldDB" id="A0AAD9NCS8"/>
<comment type="similarity">
    <text evidence="1">Belongs to the HIBADH-related family. NP60 subfamily.</text>
</comment>
<dbReference type="GO" id="GO:0051287">
    <property type="term" value="F:NAD binding"/>
    <property type="evidence" value="ECO:0007669"/>
    <property type="project" value="InterPro"/>
</dbReference>
<evidence type="ECO:0000313" key="5">
    <source>
        <dbReference type="Proteomes" id="UP001208570"/>
    </source>
</evidence>
<accession>A0AAD9NCS8</accession>
<protein>
    <submittedName>
        <fullName evidence="4">Uncharacterized protein</fullName>
    </submittedName>
</protein>
<name>A0AAD9NCS8_9ANNE</name>
<dbReference type="InterPro" id="IPR013328">
    <property type="entry name" value="6PGD_dom2"/>
</dbReference>
<evidence type="ECO:0000259" key="3">
    <source>
        <dbReference type="Pfam" id="PF14833"/>
    </source>
</evidence>
<dbReference type="SUPFAM" id="SSF51735">
    <property type="entry name" value="NAD(P)-binding Rossmann-fold domains"/>
    <property type="match status" value="1"/>
</dbReference>
<evidence type="ECO:0000256" key="1">
    <source>
        <dbReference type="ARBA" id="ARBA00007598"/>
    </source>
</evidence>
<evidence type="ECO:0000313" key="4">
    <source>
        <dbReference type="EMBL" id="KAK2165562.1"/>
    </source>
</evidence>
<dbReference type="Gene3D" id="1.10.1040.10">
    <property type="entry name" value="N-(1-d-carboxylethyl)-l-norvaline Dehydrogenase, domain 2"/>
    <property type="match status" value="1"/>
</dbReference>
<dbReference type="PANTHER" id="PTHR43580:SF2">
    <property type="entry name" value="CYTOKINE-LIKE NUCLEAR FACTOR N-PAC"/>
    <property type="match status" value="1"/>
</dbReference>
<evidence type="ECO:0000259" key="2">
    <source>
        <dbReference type="Pfam" id="PF03446"/>
    </source>
</evidence>
<dbReference type="EMBL" id="JAODUP010000048">
    <property type="protein sequence ID" value="KAK2165562.1"/>
    <property type="molecule type" value="Genomic_DNA"/>
</dbReference>
<feature type="domain" description="6-phosphogluconate dehydrogenase NADP-binding" evidence="2">
    <location>
        <begin position="15"/>
        <end position="141"/>
    </location>
</feature>